<keyword evidence="3" id="KW-1185">Reference proteome</keyword>
<evidence type="ECO:0000313" key="3">
    <source>
        <dbReference type="Proteomes" id="UP000320762"/>
    </source>
</evidence>
<dbReference type="Proteomes" id="UP000320762">
    <property type="component" value="Unassembled WGS sequence"/>
</dbReference>
<comment type="caution">
    <text evidence="2">The sequence shown here is derived from an EMBL/GenBank/DDBJ whole genome shotgun (WGS) entry which is preliminary data.</text>
</comment>
<dbReference type="AlphaFoldDB" id="A0A550CVH9"/>
<evidence type="ECO:0000313" key="2">
    <source>
        <dbReference type="EMBL" id="TRM68791.1"/>
    </source>
</evidence>
<protein>
    <submittedName>
        <fullName evidence="2">Uncharacterized protein</fullName>
    </submittedName>
</protein>
<organism evidence="2 3">
    <name type="scientific">Schizophyllum amplum</name>
    <dbReference type="NCBI Taxonomy" id="97359"/>
    <lineage>
        <taxon>Eukaryota</taxon>
        <taxon>Fungi</taxon>
        <taxon>Dikarya</taxon>
        <taxon>Basidiomycota</taxon>
        <taxon>Agaricomycotina</taxon>
        <taxon>Agaricomycetes</taxon>
        <taxon>Agaricomycetidae</taxon>
        <taxon>Agaricales</taxon>
        <taxon>Schizophyllaceae</taxon>
        <taxon>Schizophyllum</taxon>
    </lineage>
</organism>
<feature type="region of interest" description="Disordered" evidence="1">
    <location>
        <begin position="1"/>
        <end position="20"/>
    </location>
</feature>
<accession>A0A550CVH9</accession>
<gene>
    <name evidence="2" type="ORF">BD626DRAFT_471843</name>
</gene>
<proteinExistence type="predicted"/>
<name>A0A550CVH9_9AGAR</name>
<dbReference type="EMBL" id="VDMD01000001">
    <property type="protein sequence ID" value="TRM68791.1"/>
    <property type="molecule type" value="Genomic_DNA"/>
</dbReference>
<evidence type="ECO:0000256" key="1">
    <source>
        <dbReference type="SAM" id="MobiDB-lite"/>
    </source>
</evidence>
<reference evidence="2 3" key="1">
    <citation type="journal article" date="2019" name="New Phytol.">
        <title>Comparative genomics reveals unique wood-decay strategies and fruiting body development in the Schizophyllaceae.</title>
        <authorList>
            <person name="Almasi E."/>
            <person name="Sahu N."/>
            <person name="Krizsan K."/>
            <person name="Balint B."/>
            <person name="Kovacs G.M."/>
            <person name="Kiss B."/>
            <person name="Cseklye J."/>
            <person name="Drula E."/>
            <person name="Henrissat B."/>
            <person name="Nagy I."/>
            <person name="Chovatia M."/>
            <person name="Adam C."/>
            <person name="LaButti K."/>
            <person name="Lipzen A."/>
            <person name="Riley R."/>
            <person name="Grigoriev I.V."/>
            <person name="Nagy L.G."/>
        </authorList>
    </citation>
    <scope>NUCLEOTIDE SEQUENCE [LARGE SCALE GENOMIC DNA]</scope>
    <source>
        <strain evidence="2 3">NL-1724</strain>
    </source>
</reference>
<feature type="region of interest" description="Disordered" evidence="1">
    <location>
        <begin position="25"/>
        <end position="80"/>
    </location>
</feature>
<sequence length="217" mass="24015">MSARNFVPMAPASFPDDANLVDATNRQPLLSDPPQRRAPQQLGTEPATKLPVPSSPIAPVPHRRATSPVSPTSGTGLPLSSDARTLNAVISQLQAVWTDLPNEIAQNGTYRIDGWRDAAVDILESLIRVDAIMRSFMNVRLLERTDKGDRCAVRYRRHVGKLRGELKVLEKLPALQPASGILRLDLPILQRKARNIYNLERKITVRLVLSISPSTYC</sequence>